<keyword evidence="4" id="KW-1185">Reference proteome</keyword>
<feature type="chain" id="PRO_5038531747" description="Secreted protein" evidence="2">
    <location>
        <begin position="20"/>
        <end position="90"/>
    </location>
</feature>
<feature type="signal peptide" evidence="2">
    <location>
        <begin position="1"/>
        <end position="19"/>
    </location>
</feature>
<evidence type="ECO:0000256" key="2">
    <source>
        <dbReference type="SAM" id="SignalP"/>
    </source>
</evidence>
<sequence length="90" mass="9605">MIFALVFFAALAILGPRFGADSRDSRDWAPSRAFARRRHVASEVPAETSVRTGGETAVETGGGDPGDGDAAEPEEYAHERERAGHSPAYC</sequence>
<dbReference type="AlphaFoldDB" id="A0A3N1D3W2"/>
<evidence type="ECO:0000313" key="4">
    <source>
        <dbReference type="Proteomes" id="UP000272400"/>
    </source>
</evidence>
<dbReference type="RefSeq" id="WP_123667444.1">
    <property type="nucleotide sequence ID" value="NZ_RJKE01000001.1"/>
</dbReference>
<keyword evidence="2" id="KW-0732">Signal</keyword>
<feature type="region of interest" description="Disordered" evidence="1">
    <location>
        <begin position="39"/>
        <end position="90"/>
    </location>
</feature>
<accession>A0A3N1D3W2</accession>
<protein>
    <recommendedName>
        <fullName evidence="5">Secreted protein</fullName>
    </recommendedName>
</protein>
<dbReference type="Proteomes" id="UP000272400">
    <property type="component" value="Unassembled WGS sequence"/>
</dbReference>
<reference evidence="3 4" key="1">
    <citation type="submission" date="2018-11" db="EMBL/GenBank/DDBJ databases">
        <title>Sequencing the genomes of 1000 actinobacteria strains.</title>
        <authorList>
            <person name="Klenk H.-P."/>
        </authorList>
    </citation>
    <scope>NUCLEOTIDE SEQUENCE [LARGE SCALE GENOMIC DNA]</scope>
    <source>
        <strain evidence="3 4">DSM 44254</strain>
    </source>
</reference>
<gene>
    <name evidence="3" type="ORF">EDD29_5838</name>
</gene>
<comment type="caution">
    <text evidence="3">The sequence shown here is derived from an EMBL/GenBank/DDBJ whole genome shotgun (WGS) entry which is preliminary data.</text>
</comment>
<evidence type="ECO:0000313" key="3">
    <source>
        <dbReference type="EMBL" id="ROO88176.1"/>
    </source>
</evidence>
<evidence type="ECO:0008006" key="5">
    <source>
        <dbReference type="Google" id="ProtNLM"/>
    </source>
</evidence>
<feature type="compositionally biased region" description="Basic and acidic residues" evidence="1">
    <location>
        <begin position="75"/>
        <end position="84"/>
    </location>
</feature>
<evidence type="ECO:0000256" key="1">
    <source>
        <dbReference type="SAM" id="MobiDB-lite"/>
    </source>
</evidence>
<proteinExistence type="predicted"/>
<organism evidence="3 4">
    <name type="scientific">Actinocorallia herbida</name>
    <dbReference type="NCBI Taxonomy" id="58109"/>
    <lineage>
        <taxon>Bacteria</taxon>
        <taxon>Bacillati</taxon>
        <taxon>Actinomycetota</taxon>
        <taxon>Actinomycetes</taxon>
        <taxon>Streptosporangiales</taxon>
        <taxon>Thermomonosporaceae</taxon>
        <taxon>Actinocorallia</taxon>
    </lineage>
</organism>
<name>A0A3N1D3W2_9ACTN</name>
<dbReference type="EMBL" id="RJKE01000001">
    <property type="protein sequence ID" value="ROO88176.1"/>
    <property type="molecule type" value="Genomic_DNA"/>
</dbReference>